<comment type="caution">
    <text evidence="4">The sequence shown here is derived from an EMBL/GenBank/DDBJ whole genome shotgun (WGS) entry which is preliminary data.</text>
</comment>
<feature type="region of interest" description="Disordered" evidence="1">
    <location>
        <begin position="363"/>
        <end position="383"/>
    </location>
</feature>
<dbReference type="PANTHER" id="PTHR31157:SF1">
    <property type="entry name" value="SCP DOMAIN-CONTAINING PROTEIN"/>
    <property type="match status" value="1"/>
</dbReference>
<dbReference type="Pfam" id="PF00188">
    <property type="entry name" value="CAP"/>
    <property type="match status" value="1"/>
</dbReference>
<feature type="compositionally biased region" description="Polar residues" evidence="1">
    <location>
        <begin position="251"/>
        <end position="268"/>
    </location>
</feature>
<dbReference type="SUPFAM" id="SSF55797">
    <property type="entry name" value="PR-1-like"/>
    <property type="match status" value="1"/>
</dbReference>
<accession>A0AAD5U0E2</accession>
<dbReference type="GO" id="GO:0035091">
    <property type="term" value="F:phosphatidylinositol binding"/>
    <property type="evidence" value="ECO:0007669"/>
    <property type="project" value="InterPro"/>
</dbReference>
<feature type="region of interest" description="Disordered" evidence="1">
    <location>
        <begin position="544"/>
        <end position="604"/>
    </location>
</feature>
<evidence type="ECO:0008006" key="6">
    <source>
        <dbReference type="Google" id="ProtNLM"/>
    </source>
</evidence>
<proteinExistence type="predicted"/>
<dbReference type="InterPro" id="IPR036871">
    <property type="entry name" value="PX_dom_sf"/>
</dbReference>
<dbReference type="InterPro" id="IPR001683">
    <property type="entry name" value="PX_dom"/>
</dbReference>
<dbReference type="Gene3D" id="1.20.5.110">
    <property type="match status" value="1"/>
</dbReference>
<dbReference type="EMBL" id="JADGJW010000302">
    <property type="protein sequence ID" value="KAJ3220446.1"/>
    <property type="molecule type" value="Genomic_DNA"/>
</dbReference>
<protein>
    <recommendedName>
        <fullName evidence="6">PX domain-containing protein</fullName>
    </recommendedName>
</protein>
<evidence type="ECO:0000256" key="1">
    <source>
        <dbReference type="SAM" id="MobiDB-lite"/>
    </source>
</evidence>
<name>A0AAD5U0E2_9FUNG</name>
<dbReference type="Gene3D" id="3.40.33.10">
    <property type="entry name" value="CAP"/>
    <property type="match status" value="1"/>
</dbReference>
<gene>
    <name evidence="4" type="ORF">HK099_004352</name>
</gene>
<dbReference type="PANTHER" id="PTHR31157">
    <property type="entry name" value="SCP DOMAIN-CONTAINING PROTEIN"/>
    <property type="match status" value="1"/>
</dbReference>
<dbReference type="Gene3D" id="3.30.1520.10">
    <property type="entry name" value="Phox-like domain"/>
    <property type="match status" value="1"/>
</dbReference>
<feature type="domain" description="PX" evidence="3">
    <location>
        <begin position="1"/>
        <end position="116"/>
    </location>
</feature>
<dbReference type="SUPFAM" id="SSF64268">
    <property type="entry name" value="PX domain"/>
    <property type="match status" value="1"/>
</dbReference>
<dbReference type="CDD" id="cd06093">
    <property type="entry name" value="PX_domain"/>
    <property type="match status" value="1"/>
</dbReference>
<feature type="domain" description="T-SNARE coiled-coil homology" evidence="2">
    <location>
        <begin position="296"/>
        <end position="343"/>
    </location>
</feature>
<dbReference type="PROSITE" id="PS50192">
    <property type="entry name" value="T_SNARE"/>
    <property type="match status" value="1"/>
</dbReference>
<sequence>MESNNKFLVEIKQYSIVQQPKPHISFILTVRINDTHWLIRKRFSDFTNLHQQISEKANIVLPKKHYSFFSRSTLDPLLVEDRRKDLENYLKKLLDESKVLNSKIFMDFLEVPTSLRPGYKSASIAKKDDNASTFNSESWLAEFHRLESICLEIIRSQRYDSITISNNKKKYSTVFICFNKLENWLQTEKECLKYITEEEKFRRLDLLSSLKEKKDTANKSIGYWENKNSNTPSNANVVNSEERNELLRFKGNSQNTENSSPESSLKNPRNQRKFGLATETDLTRPLNSEGLLNLQTKIMEEQDQTLEVFSKVLKNQNVIAQAIGEELDLQNELLGEIDNDLGNFICFTLALASISVATTSETREPTSIEPFEDSISSPSNNNTPIDPTCCQVLSGTSNYRQLKGLAPLKGDRRLDQAARKQCELMLQAKELAHSIDGSKPSSLDEDAGYTQWTGVAQNIYSESKRADNDAERPLNAWFESPGHELNIVGDFDHLGVAFCGDGETTYWVQNFGKGDTDLSQQYTPDSCSTGVIEQEQIILEEPLEETSSYESTQTSIEPTDPPKESFQQTAELVGGDSGISPVQYENSQKTYGSKVEAKPVTTEEEPKLYDATQIQNNQTPQENQTPIQNTADVVKGSTSSGENISQPTTTLEAELAAATEINKSTPPPVPASLQQTSSAINFFVSKAVTGLAALYILAL</sequence>
<dbReference type="InterPro" id="IPR014044">
    <property type="entry name" value="CAP_dom"/>
</dbReference>
<dbReference type="AlphaFoldDB" id="A0AAD5U0E2"/>
<keyword evidence="5" id="KW-1185">Reference proteome</keyword>
<reference evidence="4" key="1">
    <citation type="submission" date="2020-05" db="EMBL/GenBank/DDBJ databases">
        <title>Phylogenomic resolution of chytrid fungi.</title>
        <authorList>
            <person name="Stajich J.E."/>
            <person name="Amses K."/>
            <person name="Simmons R."/>
            <person name="Seto K."/>
            <person name="Myers J."/>
            <person name="Bonds A."/>
            <person name="Quandt C.A."/>
            <person name="Barry K."/>
            <person name="Liu P."/>
            <person name="Grigoriev I."/>
            <person name="Longcore J.E."/>
            <person name="James T.Y."/>
        </authorList>
    </citation>
    <scope>NUCLEOTIDE SEQUENCE</scope>
    <source>
        <strain evidence="4">JEL0476</strain>
    </source>
</reference>
<dbReference type="PROSITE" id="PS50195">
    <property type="entry name" value="PX"/>
    <property type="match status" value="1"/>
</dbReference>
<dbReference type="SUPFAM" id="SSF58038">
    <property type="entry name" value="SNARE fusion complex"/>
    <property type="match status" value="1"/>
</dbReference>
<dbReference type="InterPro" id="IPR000727">
    <property type="entry name" value="T_SNARE_dom"/>
</dbReference>
<evidence type="ECO:0000313" key="4">
    <source>
        <dbReference type="EMBL" id="KAJ3220446.1"/>
    </source>
</evidence>
<evidence type="ECO:0000259" key="2">
    <source>
        <dbReference type="PROSITE" id="PS50192"/>
    </source>
</evidence>
<evidence type="ECO:0000313" key="5">
    <source>
        <dbReference type="Proteomes" id="UP001211065"/>
    </source>
</evidence>
<dbReference type="Pfam" id="PF00787">
    <property type="entry name" value="PX"/>
    <property type="match status" value="1"/>
</dbReference>
<feature type="compositionally biased region" description="Low complexity" evidence="1">
    <location>
        <begin position="544"/>
        <end position="557"/>
    </location>
</feature>
<dbReference type="SMART" id="SM00312">
    <property type="entry name" value="PX"/>
    <property type="match status" value="1"/>
</dbReference>
<feature type="region of interest" description="Disordered" evidence="1">
    <location>
        <begin position="250"/>
        <end position="271"/>
    </location>
</feature>
<organism evidence="4 5">
    <name type="scientific">Clydaea vesicula</name>
    <dbReference type="NCBI Taxonomy" id="447962"/>
    <lineage>
        <taxon>Eukaryota</taxon>
        <taxon>Fungi</taxon>
        <taxon>Fungi incertae sedis</taxon>
        <taxon>Chytridiomycota</taxon>
        <taxon>Chytridiomycota incertae sedis</taxon>
        <taxon>Chytridiomycetes</taxon>
        <taxon>Lobulomycetales</taxon>
        <taxon>Lobulomycetaceae</taxon>
        <taxon>Clydaea</taxon>
    </lineage>
</organism>
<evidence type="ECO:0000259" key="3">
    <source>
        <dbReference type="PROSITE" id="PS50195"/>
    </source>
</evidence>
<dbReference type="CDD" id="cd05379">
    <property type="entry name" value="CAP_bacterial"/>
    <property type="match status" value="1"/>
</dbReference>
<dbReference type="InterPro" id="IPR035940">
    <property type="entry name" value="CAP_sf"/>
</dbReference>
<dbReference type="Proteomes" id="UP001211065">
    <property type="component" value="Unassembled WGS sequence"/>
</dbReference>
<feature type="compositionally biased region" description="Low complexity" evidence="1">
    <location>
        <begin position="373"/>
        <end position="383"/>
    </location>
</feature>